<protein>
    <submittedName>
        <fullName evidence="1">Uncharacterized protein</fullName>
    </submittedName>
</protein>
<evidence type="ECO:0000313" key="2">
    <source>
        <dbReference type="Proteomes" id="UP000007437"/>
    </source>
</evidence>
<dbReference type="EMBL" id="FR687360">
    <property type="protein sequence ID" value="CBW76855.1"/>
    <property type="molecule type" value="Genomic_DNA"/>
</dbReference>
<accession>E5AUT1</accession>
<name>E5AUT1_MYCRK</name>
<geneLocation type="plasmid" evidence="1 2">
    <name>pBRH01</name>
</geneLocation>
<organism evidence="1 2">
    <name type="scientific">Mycetohabitans rhizoxinica (strain DSM 19002 / CIP 109453 / HKI 454)</name>
    <name type="common">Paraburkholderia rhizoxinica</name>
    <dbReference type="NCBI Taxonomy" id="882378"/>
    <lineage>
        <taxon>Bacteria</taxon>
        <taxon>Pseudomonadati</taxon>
        <taxon>Pseudomonadota</taxon>
        <taxon>Betaproteobacteria</taxon>
        <taxon>Burkholderiales</taxon>
        <taxon>Burkholderiaceae</taxon>
        <taxon>Mycetohabitans</taxon>
    </lineage>
</organism>
<dbReference type="Proteomes" id="UP000007437">
    <property type="component" value="Plasmid pBRH01"/>
</dbReference>
<proteinExistence type="predicted"/>
<sequence>MIIHINFALVQYKGMALPLSIQFALRYCGARASDTNA</sequence>
<evidence type="ECO:0000313" key="1">
    <source>
        <dbReference type="EMBL" id="CBW76855.1"/>
    </source>
</evidence>
<reference evidence="1 2" key="1">
    <citation type="journal article" date="2011" name="J. Bacteriol.">
        <title>Complete genome sequence of Burkholderia rhizoxinica, an endosymbiont of Rhizopus microsporus.</title>
        <authorList>
            <person name="Lackner G."/>
            <person name="Moebius N."/>
            <person name="Partida-Martinez L."/>
            <person name="Hertweck C."/>
        </authorList>
    </citation>
    <scope>NUCLEOTIDE SEQUENCE [LARGE SCALE GENOMIC DNA]</scope>
    <source>
        <strain evidence="2">DSM 19002 / CIP 109453 / HKI 454</strain>
        <plasmid evidence="1 2">pBRH01</plasmid>
    </source>
</reference>
<gene>
    <name evidence="1" type="ordered locus">RBRH_00275</name>
</gene>
<dbReference type="AlphaFoldDB" id="E5AUT1"/>
<keyword evidence="1" id="KW-0614">Plasmid</keyword>
<dbReference type="KEGG" id="brh:RBRH_00275"/>
<dbReference type="HOGENOM" id="CLU_3341448_0_0_4"/>